<evidence type="ECO:0000313" key="2">
    <source>
        <dbReference type="Proteomes" id="UP000762676"/>
    </source>
</evidence>
<evidence type="ECO:0000313" key="1">
    <source>
        <dbReference type="EMBL" id="GFS20740.1"/>
    </source>
</evidence>
<keyword evidence="2" id="KW-1185">Reference proteome</keyword>
<organism evidence="1 2">
    <name type="scientific">Elysia marginata</name>
    <dbReference type="NCBI Taxonomy" id="1093978"/>
    <lineage>
        <taxon>Eukaryota</taxon>
        <taxon>Metazoa</taxon>
        <taxon>Spiralia</taxon>
        <taxon>Lophotrochozoa</taxon>
        <taxon>Mollusca</taxon>
        <taxon>Gastropoda</taxon>
        <taxon>Heterobranchia</taxon>
        <taxon>Euthyneura</taxon>
        <taxon>Panpulmonata</taxon>
        <taxon>Sacoglossa</taxon>
        <taxon>Placobranchoidea</taxon>
        <taxon>Plakobranchidae</taxon>
        <taxon>Elysia</taxon>
    </lineage>
</organism>
<accession>A0AAV4JEP0</accession>
<comment type="caution">
    <text evidence="1">The sequence shown here is derived from an EMBL/GenBank/DDBJ whole genome shotgun (WGS) entry which is preliminary data.</text>
</comment>
<gene>
    <name evidence="1" type="ORF">ElyMa_003321100</name>
</gene>
<sequence length="104" mass="11938">MQIHVYTSPDLDLTPQLISFDHSQSKFCQVDVTLSNTSTHTVAINPRAILCEVQPVTITQLEDTTETEQKGILGQLDIEYDRLNQEQRTEVTQLIREYDNITIF</sequence>
<dbReference type="Proteomes" id="UP000762676">
    <property type="component" value="Unassembled WGS sequence"/>
</dbReference>
<proteinExistence type="predicted"/>
<dbReference type="EMBL" id="BMAT01006834">
    <property type="protein sequence ID" value="GFS20740.1"/>
    <property type="molecule type" value="Genomic_DNA"/>
</dbReference>
<protein>
    <submittedName>
        <fullName evidence="1">Uncharacterized protein</fullName>
    </submittedName>
</protein>
<name>A0AAV4JEP0_9GAST</name>
<reference evidence="1 2" key="1">
    <citation type="journal article" date="2021" name="Elife">
        <title>Chloroplast acquisition without the gene transfer in kleptoplastic sea slugs, Plakobranchus ocellatus.</title>
        <authorList>
            <person name="Maeda T."/>
            <person name="Takahashi S."/>
            <person name="Yoshida T."/>
            <person name="Shimamura S."/>
            <person name="Takaki Y."/>
            <person name="Nagai Y."/>
            <person name="Toyoda A."/>
            <person name="Suzuki Y."/>
            <person name="Arimoto A."/>
            <person name="Ishii H."/>
            <person name="Satoh N."/>
            <person name="Nishiyama T."/>
            <person name="Hasebe M."/>
            <person name="Maruyama T."/>
            <person name="Minagawa J."/>
            <person name="Obokata J."/>
            <person name="Shigenobu S."/>
        </authorList>
    </citation>
    <scope>NUCLEOTIDE SEQUENCE [LARGE SCALE GENOMIC DNA]</scope>
</reference>
<dbReference type="AlphaFoldDB" id="A0AAV4JEP0"/>